<keyword evidence="3" id="KW-1185">Reference proteome</keyword>
<accession>L0DFK8</accession>
<keyword evidence="1" id="KW-1133">Transmembrane helix</keyword>
<name>L0DFK8_SINAD</name>
<keyword evidence="1" id="KW-0812">Transmembrane</keyword>
<evidence type="ECO:0000313" key="2">
    <source>
        <dbReference type="EMBL" id="AGA28047.1"/>
    </source>
</evidence>
<evidence type="ECO:0000256" key="1">
    <source>
        <dbReference type="SAM" id="Phobius"/>
    </source>
</evidence>
<dbReference type="EMBL" id="CP003364">
    <property type="protein sequence ID" value="AGA28047.1"/>
    <property type="molecule type" value="Genomic_DNA"/>
</dbReference>
<reference evidence="2 3" key="1">
    <citation type="submission" date="2012-02" db="EMBL/GenBank/DDBJ databases">
        <title>Complete sequence of chromosome of Singulisphaera acidiphila DSM 18658.</title>
        <authorList>
            <consortium name="US DOE Joint Genome Institute (JGI-PGF)"/>
            <person name="Lucas S."/>
            <person name="Copeland A."/>
            <person name="Lapidus A."/>
            <person name="Glavina del Rio T."/>
            <person name="Dalin E."/>
            <person name="Tice H."/>
            <person name="Bruce D."/>
            <person name="Goodwin L."/>
            <person name="Pitluck S."/>
            <person name="Peters L."/>
            <person name="Ovchinnikova G."/>
            <person name="Chertkov O."/>
            <person name="Kyrpides N."/>
            <person name="Mavromatis K."/>
            <person name="Ivanova N."/>
            <person name="Brettin T."/>
            <person name="Detter J.C."/>
            <person name="Han C."/>
            <person name="Larimer F."/>
            <person name="Land M."/>
            <person name="Hauser L."/>
            <person name="Markowitz V."/>
            <person name="Cheng J.-F."/>
            <person name="Hugenholtz P."/>
            <person name="Woyke T."/>
            <person name="Wu D."/>
            <person name="Tindall B."/>
            <person name="Pomrenke H."/>
            <person name="Brambilla E."/>
            <person name="Klenk H.-P."/>
            <person name="Eisen J.A."/>
        </authorList>
    </citation>
    <scope>NUCLEOTIDE SEQUENCE [LARGE SCALE GENOMIC DNA]</scope>
    <source>
        <strain evidence="3">ATCC BAA-1392 / DSM 18658 / VKM B-2454 / MOB10</strain>
    </source>
</reference>
<proteinExistence type="predicted"/>
<organism evidence="2 3">
    <name type="scientific">Singulisphaera acidiphila (strain ATCC BAA-1392 / DSM 18658 / VKM B-2454 / MOB10)</name>
    <dbReference type="NCBI Taxonomy" id="886293"/>
    <lineage>
        <taxon>Bacteria</taxon>
        <taxon>Pseudomonadati</taxon>
        <taxon>Planctomycetota</taxon>
        <taxon>Planctomycetia</taxon>
        <taxon>Isosphaerales</taxon>
        <taxon>Isosphaeraceae</taxon>
        <taxon>Singulisphaera</taxon>
    </lineage>
</organism>
<feature type="transmembrane region" description="Helical" evidence="1">
    <location>
        <begin position="109"/>
        <end position="127"/>
    </location>
</feature>
<dbReference type="STRING" id="886293.Sinac_3814"/>
<feature type="transmembrane region" description="Helical" evidence="1">
    <location>
        <begin position="70"/>
        <end position="89"/>
    </location>
</feature>
<dbReference type="RefSeq" id="WP_015247185.1">
    <property type="nucleotide sequence ID" value="NC_019892.1"/>
</dbReference>
<dbReference type="OrthoDB" id="9914914at2"/>
<keyword evidence="1" id="KW-0472">Membrane</keyword>
<protein>
    <submittedName>
        <fullName evidence="2">Uncharacterized protein</fullName>
    </submittedName>
</protein>
<dbReference type="AlphaFoldDB" id="L0DFK8"/>
<sequence length="152" mass="17214">MGFLLTVAIVVGVPALALGLFRGVSPELARGEWPESWRTLTPARIWQFGGIIALITLLFAAASGNPRESAFLLFLAALIVVAFFLWAWQREFLFLMGLRDDAFPGQYDKLIWAFLLIMMAPVGLWFFRAYRLAHWPEPKPEMARSHTVSDLF</sequence>
<evidence type="ECO:0000313" key="3">
    <source>
        <dbReference type="Proteomes" id="UP000010798"/>
    </source>
</evidence>
<dbReference type="KEGG" id="saci:Sinac_3814"/>
<feature type="transmembrane region" description="Helical" evidence="1">
    <location>
        <begin position="45"/>
        <end position="63"/>
    </location>
</feature>
<dbReference type="Proteomes" id="UP000010798">
    <property type="component" value="Chromosome"/>
</dbReference>
<dbReference type="HOGENOM" id="CLU_1721124_0_0_0"/>
<gene>
    <name evidence="2" type="ordered locus">Sinac_3814</name>
</gene>